<dbReference type="Pfam" id="PF03401">
    <property type="entry name" value="TctC"/>
    <property type="match status" value="1"/>
</dbReference>
<dbReference type="CDD" id="cd07012">
    <property type="entry name" value="PBP2_Bug_TTT"/>
    <property type="match status" value="1"/>
</dbReference>
<accession>A0A4Q7NH53</accession>
<comment type="similarity">
    <text evidence="1">Belongs to the UPF0065 (bug) family.</text>
</comment>
<dbReference type="RefSeq" id="WP_130355530.1">
    <property type="nucleotide sequence ID" value="NZ_SGXC01000001.1"/>
</dbReference>
<dbReference type="PIRSF" id="PIRSF017082">
    <property type="entry name" value="YflP"/>
    <property type="match status" value="1"/>
</dbReference>
<dbReference type="Proteomes" id="UP000292445">
    <property type="component" value="Unassembled WGS sequence"/>
</dbReference>
<dbReference type="EMBL" id="SGXC01000001">
    <property type="protein sequence ID" value="RZS84138.1"/>
    <property type="molecule type" value="Genomic_DNA"/>
</dbReference>
<reference evidence="3 4" key="1">
    <citation type="submission" date="2019-02" db="EMBL/GenBank/DDBJ databases">
        <title>Genomic Encyclopedia of Type Strains, Phase IV (KMG-IV): sequencing the most valuable type-strain genomes for metagenomic binning, comparative biology and taxonomic classification.</title>
        <authorList>
            <person name="Goeker M."/>
        </authorList>
    </citation>
    <scope>NUCLEOTIDE SEQUENCE [LARGE SCALE GENOMIC DNA]</scope>
    <source>
        <strain evidence="3 4">K24</strain>
    </source>
</reference>
<keyword evidence="2" id="KW-0732">Signal</keyword>
<dbReference type="OrthoDB" id="8678477at2"/>
<sequence>MLIARFARGAVLALLAAASAAKAADCSVITLVAPFPAGSTTDTIARALAKDMGKQLATAIVVENKPGAEGQIAALDVLKAKPDGCRLLFATSGNLSIAPHIRRQPPYEVHRDFTTIADVGRYTYLLYTSASFPARNYAEFVAQVKHKPGQYNYGTGSNTNLMAFAHLSQKSGLEMTRVPFKGEPPAIQEIIAGRVQAIVATTMGIPYVESGRLRALAVMGPRRAELLPDTPTLAELGVPPLDIVPWAGLFGPAGVPPVTADRLHEIVNKALVNKEVAQAARAAGFELNASSRQEFERLIAEQDTVYRQKIQELGLSED</sequence>
<feature type="chain" id="PRO_5020458916" evidence="2">
    <location>
        <begin position="24"/>
        <end position="318"/>
    </location>
</feature>
<proteinExistence type="inferred from homology"/>
<evidence type="ECO:0000313" key="4">
    <source>
        <dbReference type="Proteomes" id="UP000292445"/>
    </source>
</evidence>
<evidence type="ECO:0000256" key="1">
    <source>
        <dbReference type="ARBA" id="ARBA00006987"/>
    </source>
</evidence>
<dbReference type="AlphaFoldDB" id="A0A4Q7NH53"/>
<dbReference type="PANTHER" id="PTHR42928">
    <property type="entry name" value="TRICARBOXYLATE-BINDING PROTEIN"/>
    <property type="match status" value="1"/>
</dbReference>
<organism evidence="3 4">
    <name type="scientific">Pigmentiphaga kullae</name>
    <dbReference type="NCBI Taxonomy" id="151784"/>
    <lineage>
        <taxon>Bacteria</taxon>
        <taxon>Pseudomonadati</taxon>
        <taxon>Pseudomonadota</taxon>
        <taxon>Betaproteobacteria</taxon>
        <taxon>Burkholderiales</taxon>
        <taxon>Alcaligenaceae</taxon>
        <taxon>Pigmentiphaga</taxon>
    </lineage>
</organism>
<comment type="caution">
    <text evidence="3">The sequence shown here is derived from an EMBL/GenBank/DDBJ whole genome shotgun (WGS) entry which is preliminary data.</text>
</comment>
<protein>
    <submittedName>
        <fullName evidence="3">Tripartite-type tricarboxylate transporter receptor subunit TctC</fullName>
    </submittedName>
</protein>
<gene>
    <name evidence="3" type="ORF">EV675_0140</name>
</gene>
<dbReference type="Gene3D" id="3.40.190.150">
    <property type="entry name" value="Bordetella uptake gene, domain 1"/>
    <property type="match status" value="1"/>
</dbReference>
<feature type="signal peptide" evidence="2">
    <location>
        <begin position="1"/>
        <end position="23"/>
    </location>
</feature>
<evidence type="ECO:0000313" key="3">
    <source>
        <dbReference type="EMBL" id="RZS84138.1"/>
    </source>
</evidence>
<dbReference type="Gene3D" id="3.40.190.10">
    <property type="entry name" value="Periplasmic binding protein-like II"/>
    <property type="match status" value="1"/>
</dbReference>
<dbReference type="InterPro" id="IPR005064">
    <property type="entry name" value="BUG"/>
</dbReference>
<keyword evidence="3" id="KW-0675">Receptor</keyword>
<dbReference type="PANTHER" id="PTHR42928:SF5">
    <property type="entry name" value="BLR1237 PROTEIN"/>
    <property type="match status" value="1"/>
</dbReference>
<keyword evidence="4" id="KW-1185">Reference proteome</keyword>
<name>A0A4Q7NH53_9BURK</name>
<evidence type="ECO:0000256" key="2">
    <source>
        <dbReference type="SAM" id="SignalP"/>
    </source>
</evidence>
<dbReference type="InterPro" id="IPR042100">
    <property type="entry name" value="Bug_dom1"/>
</dbReference>